<name>A0A0K2U354_LEPSM</name>
<reference evidence="1" key="1">
    <citation type="submission" date="2014-05" db="EMBL/GenBank/DDBJ databases">
        <authorList>
            <person name="Chronopoulou M."/>
        </authorList>
    </citation>
    <scope>NUCLEOTIDE SEQUENCE</scope>
    <source>
        <tissue evidence="1">Whole organism</tissue>
    </source>
</reference>
<dbReference type="AlphaFoldDB" id="A0A0K2U354"/>
<organism evidence="1">
    <name type="scientific">Lepeophtheirus salmonis</name>
    <name type="common">Salmon louse</name>
    <name type="synonym">Caligus salmonis</name>
    <dbReference type="NCBI Taxonomy" id="72036"/>
    <lineage>
        <taxon>Eukaryota</taxon>
        <taxon>Metazoa</taxon>
        <taxon>Ecdysozoa</taxon>
        <taxon>Arthropoda</taxon>
        <taxon>Crustacea</taxon>
        <taxon>Multicrustacea</taxon>
        <taxon>Hexanauplia</taxon>
        <taxon>Copepoda</taxon>
        <taxon>Siphonostomatoida</taxon>
        <taxon>Caligidae</taxon>
        <taxon>Lepeophtheirus</taxon>
    </lineage>
</organism>
<sequence>MGMSLDIAPDKIVQMIKVGRVRRSQILGYDCITVLG</sequence>
<evidence type="ECO:0000313" key="1">
    <source>
        <dbReference type="EMBL" id="CDW32643.1"/>
    </source>
</evidence>
<protein>
    <submittedName>
        <fullName evidence="1">Uncharacterized protein</fullName>
    </submittedName>
</protein>
<accession>A0A0K2U354</accession>
<proteinExistence type="predicted"/>
<dbReference type="EMBL" id="HACA01015282">
    <property type="protein sequence ID" value="CDW32643.1"/>
    <property type="molecule type" value="Transcribed_RNA"/>
</dbReference>